<protein>
    <submittedName>
        <fullName evidence="1">Uncharacterized protein</fullName>
    </submittedName>
</protein>
<name>A0A3P6DEC1_BRAOL</name>
<reference evidence="1" key="1">
    <citation type="submission" date="2018-11" db="EMBL/GenBank/DDBJ databases">
        <authorList>
            <consortium name="Genoscope - CEA"/>
            <person name="William W."/>
        </authorList>
    </citation>
    <scope>NUCLEOTIDE SEQUENCE</scope>
</reference>
<sequence length="72" mass="8120">MALIPCNCLFNWFLLDEDLSLDLSILGRSESSIHSFSLSMDLTPIYLVSRALNWAAQHPNGCTNSHFMCRTT</sequence>
<dbReference type="AlphaFoldDB" id="A0A3P6DEC1"/>
<evidence type="ECO:0000313" key="1">
    <source>
        <dbReference type="EMBL" id="VDD21651.1"/>
    </source>
</evidence>
<dbReference type="EMBL" id="LR031874">
    <property type="protein sequence ID" value="VDD21651.1"/>
    <property type="molecule type" value="Genomic_DNA"/>
</dbReference>
<accession>A0A3P6DEC1</accession>
<organism evidence="1">
    <name type="scientific">Brassica oleracea</name>
    <name type="common">Wild cabbage</name>
    <dbReference type="NCBI Taxonomy" id="3712"/>
    <lineage>
        <taxon>Eukaryota</taxon>
        <taxon>Viridiplantae</taxon>
        <taxon>Streptophyta</taxon>
        <taxon>Embryophyta</taxon>
        <taxon>Tracheophyta</taxon>
        <taxon>Spermatophyta</taxon>
        <taxon>Magnoliopsida</taxon>
        <taxon>eudicotyledons</taxon>
        <taxon>Gunneridae</taxon>
        <taxon>Pentapetalae</taxon>
        <taxon>rosids</taxon>
        <taxon>malvids</taxon>
        <taxon>Brassicales</taxon>
        <taxon>Brassicaceae</taxon>
        <taxon>Brassiceae</taxon>
        <taxon>Brassica</taxon>
    </lineage>
</organism>
<gene>
    <name evidence="1" type="ORF">BOLC2T07915H</name>
</gene>
<proteinExistence type="predicted"/>